<evidence type="ECO:0000256" key="2">
    <source>
        <dbReference type="ARBA" id="ARBA00022786"/>
    </source>
</evidence>
<evidence type="ECO:0000259" key="7">
    <source>
        <dbReference type="PROSITE" id="PS51649"/>
    </source>
</evidence>
<comment type="similarity">
    <text evidence="3">Belongs to the NPH3 family.</text>
</comment>
<dbReference type="InterPro" id="IPR027356">
    <property type="entry name" value="NPH3_dom"/>
</dbReference>
<dbReference type="Pfam" id="PF00651">
    <property type="entry name" value="BTB"/>
    <property type="match status" value="1"/>
</dbReference>
<feature type="domain" description="NPH3" evidence="7">
    <location>
        <begin position="312"/>
        <end position="395"/>
    </location>
</feature>
<feature type="compositionally biased region" description="Basic residues" evidence="5">
    <location>
        <begin position="530"/>
        <end position="543"/>
    </location>
</feature>
<dbReference type="Gene3D" id="3.30.710.10">
    <property type="entry name" value="Potassium Channel Kv1.1, Chain A"/>
    <property type="match status" value="1"/>
</dbReference>
<dbReference type="InterPro" id="IPR043454">
    <property type="entry name" value="NPH3/RPT2-like"/>
</dbReference>
<dbReference type="STRING" id="93759.A0A1R3J5Y2"/>
<evidence type="ECO:0000313" key="9">
    <source>
        <dbReference type="Proteomes" id="UP000187203"/>
    </source>
</evidence>
<proteinExistence type="inferred from homology"/>
<keyword evidence="4" id="KW-0175">Coiled coil</keyword>
<dbReference type="UniPathway" id="UPA00143"/>
<feature type="domain" description="NPH3" evidence="7">
    <location>
        <begin position="209"/>
        <end position="311"/>
    </location>
</feature>
<keyword evidence="2" id="KW-0833">Ubl conjugation pathway</keyword>
<dbReference type="AlphaFoldDB" id="A0A1R3J5Y2"/>
<dbReference type="PANTHER" id="PTHR32370">
    <property type="entry name" value="OS12G0117600 PROTEIN"/>
    <property type="match status" value="1"/>
</dbReference>
<organism evidence="8 9">
    <name type="scientific">Corchorus olitorius</name>
    <dbReference type="NCBI Taxonomy" id="93759"/>
    <lineage>
        <taxon>Eukaryota</taxon>
        <taxon>Viridiplantae</taxon>
        <taxon>Streptophyta</taxon>
        <taxon>Embryophyta</taxon>
        <taxon>Tracheophyta</taxon>
        <taxon>Spermatophyta</taxon>
        <taxon>Magnoliopsida</taxon>
        <taxon>eudicotyledons</taxon>
        <taxon>Gunneridae</taxon>
        <taxon>Pentapetalae</taxon>
        <taxon>rosids</taxon>
        <taxon>malvids</taxon>
        <taxon>Malvales</taxon>
        <taxon>Malvaceae</taxon>
        <taxon>Grewioideae</taxon>
        <taxon>Apeibeae</taxon>
        <taxon>Corchorus</taxon>
    </lineage>
</organism>
<feature type="region of interest" description="Disordered" evidence="5">
    <location>
        <begin position="505"/>
        <end position="543"/>
    </location>
</feature>
<evidence type="ECO:0000256" key="1">
    <source>
        <dbReference type="ARBA" id="ARBA00004906"/>
    </source>
</evidence>
<dbReference type="SUPFAM" id="SSF54695">
    <property type="entry name" value="POZ domain"/>
    <property type="match status" value="1"/>
</dbReference>
<evidence type="ECO:0000259" key="6">
    <source>
        <dbReference type="PROSITE" id="PS50097"/>
    </source>
</evidence>
<dbReference type="GO" id="GO:0016567">
    <property type="term" value="P:protein ubiquitination"/>
    <property type="evidence" value="ECO:0007669"/>
    <property type="project" value="UniProtKB-UniPathway"/>
</dbReference>
<comment type="pathway">
    <text evidence="1">Protein modification; protein ubiquitination.</text>
</comment>
<dbReference type="InterPro" id="IPR011333">
    <property type="entry name" value="SKP1/BTB/POZ_sf"/>
</dbReference>
<dbReference type="OrthoDB" id="624345at2759"/>
<name>A0A1R3J5Y2_9ROSI</name>
<evidence type="ECO:0000256" key="5">
    <source>
        <dbReference type="SAM" id="MobiDB-lite"/>
    </source>
</evidence>
<dbReference type="EMBL" id="AWUE01016575">
    <property type="protein sequence ID" value="OMO90275.1"/>
    <property type="molecule type" value="Genomic_DNA"/>
</dbReference>
<gene>
    <name evidence="8" type="ORF">COLO4_19271</name>
</gene>
<evidence type="ECO:0000256" key="3">
    <source>
        <dbReference type="PROSITE-ProRule" id="PRU00982"/>
    </source>
</evidence>
<feature type="compositionally biased region" description="Polar residues" evidence="5">
    <location>
        <begin position="505"/>
        <end position="519"/>
    </location>
</feature>
<dbReference type="InterPro" id="IPR000210">
    <property type="entry name" value="BTB/POZ_dom"/>
</dbReference>
<feature type="coiled-coil region" evidence="4">
    <location>
        <begin position="450"/>
        <end position="484"/>
    </location>
</feature>
<dbReference type="PROSITE" id="PS51649">
    <property type="entry name" value="NPH3"/>
    <property type="match status" value="2"/>
</dbReference>
<sequence>MAPAKVSGFYRQGNDWFCNAGLPSDLIVILDDVNFHLHKFPLISKCGKIASIFEEQQSILDKTFTTKLEDFPGGPDTFLFVAKFCYGIRVEFTPRNIVMVYCAADYLEMTDDYGEGNLLSRAESFFHKTVLRNWKDCIVALQSSESCMPRAEKLHIIQKCLNAVSMMVCTDPSLFGWPMMMYGSLQSPGGSILWNGINTGARIRSAESDWWFEDISYFSVGLFEKLIKTMEARGIRPELLAGAIMYYARKYLPGLGRWQSTQTGKARTVASFSLTPATVDQKVLLESIERLLPKKKGKSFCRFLIGLLRVALILGKIRSLAEILPDSSRPLHDGLYRALDIYFKAHPWLSDREKEELCNIIDYQKLSVDACAHASQNERLPLRVILQVLFFEQMHLRTALAGCLNVLEAESAPTGQGAATAEMAGHLTSTSETAGQIVQRDGWVTVVRENRVLKGDMEKMRSRVGELEEEFSKIKEEMKRVTKSHSSLSSPRIVARKFGCKLLQRSSDSQSDIVGSTGPTPRPSVEQARSSRHSRHRKSFSLF</sequence>
<dbReference type="Pfam" id="PF03000">
    <property type="entry name" value="NPH3"/>
    <property type="match status" value="1"/>
</dbReference>
<keyword evidence="9" id="KW-1185">Reference proteome</keyword>
<protein>
    <recommendedName>
        <fullName evidence="10">BTB/POZ-like protein</fullName>
    </recommendedName>
</protein>
<dbReference type="Proteomes" id="UP000187203">
    <property type="component" value="Unassembled WGS sequence"/>
</dbReference>
<comment type="caution">
    <text evidence="8">The sequence shown here is derived from an EMBL/GenBank/DDBJ whole genome shotgun (WGS) entry which is preliminary data.</text>
</comment>
<evidence type="ECO:0008006" key="10">
    <source>
        <dbReference type="Google" id="ProtNLM"/>
    </source>
</evidence>
<evidence type="ECO:0000256" key="4">
    <source>
        <dbReference type="SAM" id="Coils"/>
    </source>
</evidence>
<evidence type="ECO:0000313" key="8">
    <source>
        <dbReference type="EMBL" id="OMO90275.1"/>
    </source>
</evidence>
<reference evidence="9" key="1">
    <citation type="submission" date="2013-09" db="EMBL/GenBank/DDBJ databases">
        <title>Corchorus olitorius genome sequencing.</title>
        <authorList>
            <person name="Alam M."/>
            <person name="Haque M.S."/>
            <person name="Islam M.S."/>
            <person name="Emdad E.M."/>
            <person name="Islam M.M."/>
            <person name="Ahmed B."/>
            <person name="Halim A."/>
            <person name="Hossen Q.M.M."/>
            <person name="Hossain M.Z."/>
            <person name="Ahmed R."/>
            <person name="Khan M.M."/>
            <person name="Islam R."/>
            <person name="Rashid M.M."/>
            <person name="Khan S.A."/>
            <person name="Rahman M.S."/>
            <person name="Alam M."/>
            <person name="Yahiya A.S."/>
            <person name="Khan M.S."/>
            <person name="Azam M.S."/>
            <person name="Haque T."/>
            <person name="Lashkar M.Z.H."/>
            <person name="Akhand A.I."/>
            <person name="Morshed G."/>
            <person name="Roy S."/>
            <person name="Uddin K.S."/>
            <person name="Rabeya T."/>
            <person name="Hossain A.S."/>
            <person name="Chowdhury A."/>
            <person name="Snigdha A.R."/>
            <person name="Mortoza M.S."/>
            <person name="Matin S.A."/>
            <person name="Hoque S.M.E."/>
            <person name="Islam M.K."/>
            <person name="Roy D.K."/>
            <person name="Haider R."/>
            <person name="Moosa M.M."/>
            <person name="Elias S.M."/>
            <person name="Hasan A.M."/>
            <person name="Jahan S."/>
            <person name="Shafiuddin M."/>
            <person name="Mahmood N."/>
            <person name="Shommy N.S."/>
        </authorList>
    </citation>
    <scope>NUCLEOTIDE SEQUENCE [LARGE SCALE GENOMIC DNA]</scope>
    <source>
        <strain evidence="9">cv. O-4</strain>
    </source>
</reference>
<accession>A0A1R3J5Y2</accession>
<dbReference type="PROSITE" id="PS50097">
    <property type="entry name" value="BTB"/>
    <property type="match status" value="1"/>
</dbReference>
<feature type="domain" description="BTB" evidence="6">
    <location>
        <begin position="24"/>
        <end position="94"/>
    </location>
</feature>